<evidence type="ECO:0000256" key="2">
    <source>
        <dbReference type="SAM" id="SignalP"/>
    </source>
</evidence>
<reference evidence="4" key="1">
    <citation type="journal article" date="2018" name="Nat. Microbiol.">
        <title>Leveraging single-cell genomics to expand the fungal tree of life.</title>
        <authorList>
            <person name="Ahrendt S.R."/>
            <person name="Quandt C.A."/>
            <person name="Ciobanu D."/>
            <person name="Clum A."/>
            <person name="Salamov A."/>
            <person name="Andreopoulos B."/>
            <person name="Cheng J.F."/>
            <person name="Woyke T."/>
            <person name="Pelin A."/>
            <person name="Henrissat B."/>
            <person name="Reynolds N.K."/>
            <person name="Benny G.L."/>
            <person name="Smith M.E."/>
            <person name="James T.Y."/>
            <person name="Grigoriev I.V."/>
        </authorList>
    </citation>
    <scope>NUCLEOTIDE SEQUENCE [LARGE SCALE GENOMIC DNA]</scope>
    <source>
        <strain evidence="4">Benny S71-1</strain>
    </source>
</reference>
<dbReference type="InterPro" id="IPR035992">
    <property type="entry name" value="Ricin_B-like_lectins"/>
</dbReference>
<organism evidence="3 4">
    <name type="scientific">Syncephalis pseudoplumigaleata</name>
    <dbReference type="NCBI Taxonomy" id="1712513"/>
    <lineage>
        <taxon>Eukaryota</taxon>
        <taxon>Fungi</taxon>
        <taxon>Fungi incertae sedis</taxon>
        <taxon>Zoopagomycota</taxon>
        <taxon>Zoopagomycotina</taxon>
        <taxon>Zoopagomycetes</taxon>
        <taxon>Zoopagales</taxon>
        <taxon>Piptocephalidaceae</taxon>
        <taxon>Syncephalis</taxon>
    </lineage>
</organism>
<name>A0A4V1J283_9FUNG</name>
<feature type="chain" id="PRO_5020448867" evidence="2">
    <location>
        <begin position="22"/>
        <end position="661"/>
    </location>
</feature>
<dbReference type="SUPFAM" id="SSF50370">
    <property type="entry name" value="Ricin B-like lectins"/>
    <property type="match status" value="1"/>
</dbReference>
<keyword evidence="2" id="KW-0732">Signal</keyword>
<feature type="compositionally biased region" description="Polar residues" evidence="1">
    <location>
        <begin position="86"/>
        <end position="100"/>
    </location>
</feature>
<accession>A0A4V1J283</accession>
<feature type="region of interest" description="Disordered" evidence="1">
    <location>
        <begin position="163"/>
        <end position="182"/>
    </location>
</feature>
<dbReference type="OrthoDB" id="5578660at2759"/>
<dbReference type="PROSITE" id="PS51257">
    <property type="entry name" value="PROKAR_LIPOPROTEIN"/>
    <property type="match status" value="1"/>
</dbReference>
<sequence length="661" mass="73081">MNPRLYWAVIAVLSLASCSMAQMVNQGQAATANANMMQPTNGNVNQQQQPILNNGQQPITILGQQPATNNVVFSQQQQQQQQQQQAISNNGAPATMTGQQPATNNVVFNRNANQQQQQPILNNGQQPTTLLDQQPATNNVIFSQQQPTSNSGQQPVANNATVNQQQQPTAQANSSQPALGPNYRFNPQLNGLDRYKLTQPPIEGSDEQRCMAVAPKRNQDETVGVLYEAKCSDSPEMQYVNYWEVEPKSDIFMIRIINPMMCLTVLPVDDGNAVTPTLAAEPCKRDPSQLFRLKAAPGGTNDTITPYQMIPYTLDACVTAQGQFFQPFILAACDPQYAGLQNWYFENVHDILKGLTTSMTLNEYAARFGMKNFTSRLGLGPQQGIEALTMAEVRSINSTLPGALKPFTMAIDLAKLVRINVQNTWKFHQAGTTLVSDLANIFFTPDQQKGFIGHPLRIMAAIVSAIPIPPVLTKGLMEKAAAYSKQSSPPVTDLLQWDLYALGQSDATAAAMYAAYNDMFATASIDQLSTIRDEFNAGKYDFTAEQFYRNYRVNMIQSMLATLGETFWVGVCVAGNANLCKGNWSDDKLKSHGTTFNDYYISNVPDTALNYLDEKLQERNNFLEGKGNWVLTRYLFTCPNGQCRARLVLRGGHEGPKFEKL</sequence>
<proteinExistence type="predicted"/>
<dbReference type="AlphaFoldDB" id="A0A4V1J283"/>
<gene>
    <name evidence="3" type="ORF">SYNPS1DRAFT_26699</name>
</gene>
<evidence type="ECO:0000313" key="4">
    <source>
        <dbReference type="Proteomes" id="UP000278143"/>
    </source>
</evidence>
<evidence type="ECO:0000313" key="3">
    <source>
        <dbReference type="EMBL" id="RKP27659.1"/>
    </source>
</evidence>
<keyword evidence="4" id="KW-1185">Reference proteome</keyword>
<dbReference type="EMBL" id="KZ989172">
    <property type="protein sequence ID" value="RKP27659.1"/>
    <property type="molecule type" value="Genomic_DNA"/>
</dbReference>
<protein>
    <submittedName>
        <fullName evidence="3">Uncharacterized protein</fullName>
    </submittedName>
</protein>
<dbReference type="PROSITE" id="PS50231">
    <property type="entry name" value="RICIN_B_LECTIN"/>
    <property type="match status" value="1"/>
</dbReference>
<dbReference type="Proteomes" id="UP000278143">
    <property type="component" value="Unassembled WGS sequence"/>
</dbReference>
<feature type="signal peptide" evidence="2">
    <location>
        <begin position="1"/>
        <end position="21"/>
    </location>
</feature>
<evidence type="ECO:0000256" key="1">
    <source>
        <dbReference type="SAM" id="MobiDB-lite"/>
    </source>
</evidence>
<feature type="compositionally biased region" description="Low complexity" evidence="1">
    <location>
        <begin position="163"/>
        <end position="178"/>
    </location>
</feature>
<feature type="region of interest" description="Disordered" evidence="1">
    <location>
        <begin position="77"/>
        <end position="100"/>
    </location>
</feature>